<dbReference type="CDD" id="cd04301">
    <property type="entry name" value="NAT_SF"/>
    <property type="match status" value="1"/>
</dbReference>
<organism evidence="2 3">
    <name type="scientific">Rivibacter subsaxonicus</name>
    <dbReference type="NCBI Taxonomy" id="457575"/>
    <lineage>
        <taxon>Bacteria</taxon>
        <taxon>Pseudomonadati</taxon>
        <taxon>Pseudomonadota</taxon>
        <taxon>Betaproteobacteria</taxon>
        <taxon>Burkholderiales</taxon>
        <taxon>Rivibacter</taxon>
    </lineage>
</organism>
<dbReference type="SUPFAM" id="SSF55729">
    <property type="entry name" value="Acyl-CoA N-acyltransferases (Nat)"/>
    <property type="match status" value="1"/>
</dbReference>
<dbReference type="AlphaFoldDB" id="A0A4Q7W1B7"/>
<dbReference type="Proteomes" id="UP000293671">
    <property type="component" value="Unassembled WGS sequence"/>
</dbReference>
<reference evidence="2 3" key="1">
    <citation type="submission" date="2019-02" db="EMBL/GenBank/DDBJ databases">
        <title>Genomic Encyclopedia of Type Strains, Phase IV (KMG-IV): sequencing the most valuable type-strain genomes for metagenomic binning, comparative biology and taxonomic classification.</title>
        <authorList>
            <person name="Goeker M."/>
        </authorList>
    </citation>
    <scope>NUCLEOTIDE SEQUENCE [LARGE SCALE GENOMIC DNA]</scope>
    <source>
        <strain evidence="2 3">DSM 19570</strain>
    </source>
</reference>
<dbReference type="InterPro" id="IPR016181">
    <property type="entry name" value="Acyl_CoA_acyltransferase"/>
</dbReference>
<evidence type="ECO:0000313" key="2">
    <source>
        <dbReference type="EMBL" id="RZU02319.1"/>
    </source>
</evidence>
<feature type="domain" description="N-acetyltransferase" evidence="1">
    <location>
        <begin position="3"/>
        <end position="153"/>
    </location>
</feature>
<proteinExistence type="predicted"/>
<comment type="caution">
    <text evidence="2">The sequence shown here is derived from an EMBL/GenBank/DDBJ whole genome shotgun (WGS) entry which is preliminary data.</text>
</comment>
<dbReference type="InterPro" id="IPR000182">
    <property type="entry name" value="GNAT_dom"/>
</dbReference>
<protein>
    <submittedName>
        <fullName evidence="2">Diamine N-acetyltransferase</fullName>
    </submittedName>
</protein>
<keyword evidence="3" id="KW-1185">Reference proteome</keyword>
<gene>
    <name evidence="2" type="ORF">EV670_0342</name>
</gene>
<dbReference type="PROSITE" id="PS51186">
    <property type="entry name" value="GNAT"/>
    <property type="match status" value="1"/>
</dbReference>
<keyword evidence="2" id="KW-0808">Transferase</keyword>
<dbReference type="OrthoDB" id="9799092at2"/>
<name>A0A4Q7W1B7_9BURK</name>
<dbReference type="RefSeq" id="WP_130430091.1">
    <property type="nucleotide sequence ID" value="NZ_SHKP01000004.1"/>
</dbReference>
<sequence>MNISLREITADTVRAVCKLVAEPAGYVAPNAISIAEAYFYPEAWFRAIYAGEEPIGFVMLEDSSQRRPAPAQAEVSLWRFMIDAKHKGKGYGRAALRLVIADVRRRHPGLATFATSCVPGPASPRPFYESLGFVCTGEIVDDEEVLVLRLDPPPTP</sequence>
<accession>A0A4Q7W1B7</accession>
<evidence type="ECO:0000259" key="1">
    <source>
        <dbReference type="PROSITE" id="PS51186"/>
    </source>
</evidence>
<dbReference type="EMBL" id="SHKP01000004">
    <property type="protein sequence ID" value="RZU02319.1"/>
    <property type="molecule type" value="Genomic_DNA"/>
</dbReference>
<evidence type="ECO:0000313" key="3">
    <source>
        <dbReference type="Proteomes" id="UP000293671"/>
    </source>
</evidence>
<dbReference type="GO" id="GO:0016747">
    <property type="term" value="F:acyltransferase activity, transferring groups other than amino-acyl groups"/>
    <property type="evidence" value="ECO:0007669"/>
    <property type="project" value="InterPro"/>
</dbReference>
<dbReference type="Pfam" id="PF00583">
    <property type="entry name" value="Acetyltransf_1"/>
    <property type="match status" value="1"/>
</dbReference>
<dbReference type="Gene3D" id="3.40.630.30">
    <property type="match status" value="1"/>
</dbReference>